<reference evidence="9" key="2">
    <citation type="submission" date="2020-02" db="EMBL/GenBank/DDBJ databases">
        <authorList>
            <person name="Matsumoto Y."/>
            <person name="Motooka D."/>
            <person name="Nakamura S."/>
        </authorList>
    </citation>
    <scope>NUCLEOTIDE SEQUENCE</scope>
    <source>
        <strain evidence="9">JCM 13671</strain>
    </source>
</reference>
<dbReference type="PROSITE" id="PS00705">
    <property type="entry name" value="PROK_CO2_ANHYDRASE_2"/>
    <property type="match status" value="1"/>
</dbReference>
<dbReference type="GO" id="GO:0008270">
    <property type="term" value="F:zinc ion binding"/>
    <property type="evidence" value="ECO:0007669"/>
    <property type="project" value="UniProtKB-UniRule"/>
</dbReference>
<dbReference type="InterPro" id="IPR006311">
    <property type="entry name" value="TAT_signal"/>
</dbReference>
<dbReference type="PROSITE" id="PS51257">
    <property type="entry name" value="PROKAR_LIPOPROTEIN"/>
    <property type="match status" value="1"/>
</dbReference>
<evidence type="ECO:0000256" key="5">
    <source>
        <dbReference type="ARBA" id="ARBA00024993"/>
    </source>
</evidence>
<keyword evidence="7" id="KW-0479">Metal-binding</keyword>
<keyword evidence="4 8" id="KW-0456">Lyase</keyword>
<dbReference type="EMBL" id="AP022612">
    <property type="protein sequence ID" value="BBZ32064.1"/>
    <property type="molecule type" value="Genomic_DNA"/>
</dbReference>
<evidence type="ECO:0000313" key="9">
    <source>
        <dbReference type="EMBL" id="BBZ32064.1"/>
    </source>
</evidence>
<keyword evidence="3 7" id="KW-0862">Zinc</keyword>
<feature type="binding site" evidence="7">
    <location>
        <position position="153"/>
    </location>
    <ligand>
        <name>Zn(2+)</name>
        <dbReference type="ChEBI" id="CHEBI:29105"/>
    </ligand>
</feature>
<dbReference type="InterPro" id="IPR015892">
    <property type="entry name" value="Carbonic_anhydrase_CS"/>
</dbReference>
<dbReference type="CDD" id="cd03378">
    <property type="entry name" value="beta_CA_cladeC"/>
    <property type="match status" value="1"/>
</dbReference>
<dbReference type="RefSeq" id="WP_085151483.1">
    <property type="nucleotide sequence ID" value="NZ_AP022612.1"/>
</dbReference>
<proteinExistence type="inferred from homology"/>
<comment type="function">
    <text evidence="5">Catalyzes the reversible hydration of carbon dioxide to form bicarbonate.</text>
</comment>
<evidence type="ECO:0000256" key="2">
    <source>
        <dbReference type="ARBA" id="ARBA00012925"/>
    </source>
</evidence>
<evidence type="ECO:0000256" key="4">
    <source>
        <dbReference type="ARBA" id="ARBA00023239"/>
    </source>
</evidence>
<dbReference type="Proteomes" id="UP000466931">
    <property type="component" value="Chromosome"/>
</dbReference>
<comment type="catalytic activity">
    <reaction evidence="6 8">
        <text>hydrogencarbonate + H(+) = CO2 + H2O</text>
        <dbReference type="Rhea" id="RHEA:10748"/>
        <dbReference type="ChEBI" id="CHEBI:15377"/>
        <dbReference type="ChEBI" id="CHEBI:15378"/>
        <dbReference type="ChEBI" id="CHEBI:16526"/>
        <dbReference type="ChEBI" id="CHEBI:17544"/>
        <dbReference type="EC" id="4.2.1.1"/>
    </reaction>
</comment>
<dbReference type="InterPro" id="IPR001765">
    <property type="entry name" value="Carbonic_anhydrase"/>
</dbReference>
<evidence type="ECO:0000256" key="6">
    <source>
        <dbReference type="ARBA" id="ARBA00048348"/>
    </source>
</evidence>
<sequence>MLSRRAWFGVAGTTAAAAALSACGAPQGTTATETVTVPADIAISTETPRPNISDAEMALAELKQGNQRFVEGRMMHPDQSPDARRSVSEGQAPFAIVLSCSDSRLPPEVIFDQGLGDLFVVRVAGNVVDPAGMGSIEYAVGHLGAHLIMVLGHQNCGAVSATLESIQQHSEPHGDVGELITAITPAVAVAEERPGDLLTNSIKANAEQSRDQIMASQELKSELDSGRLKVVLGYYSLVDGTVAIT</sequence>
<dbReference type="PROSITE" id="PS51318">
    <property type="entry name" value="TAT"/>
    <property type="match status" value="1"/>
</dbReference>
<comment type="function">
    <text evidence="8">Reversible hydration of carbon dioxide.</text>
</comment>
<dbReference type="OrthoDB" id="9797527at2"/>
<feature type="binding site" evidence="7">
    <location>
        <position position="156"/>
    </location>
    <ligand>
        <name>Zn(2+)</name>
        <dbReference type="ChEBI" id="CHEBI:29105"/>
    </ligand>
</feature>
<evidence type="ECO:0000313" key="10">
    <source>
        <dbReference type="Proteomes" id="UP000466931"/>
    </source>
</evidence>
<dbReference type="SMART" id="SM00947">
    <property type="entry name" value="Pro_CA"/>
    <property type="match status" value="1"/>
</dbReference>
<comment type="similarity">
    <text evidence="1 8">Belongs to the beta-class carbonic anhydrase family.</text>
</comment>
<accession>A0A7I7XSD0</accession>
<keyword evidence="10" id="KW-1185">Reference proteome</keyword>
<dbReference type="GO" id="GO:0015976">
    <property type="term" value="P:carbon utilization"/>
    <property type="evidence" value="ECO:0007669"/>
    <property type="project" value="InterPro"/>
</dbReference>
<dbReference type="PROSITE" id="PS00704">
    <property type="entry name" value="PROK_CO2_ANHYDRASE_1"/>
    <property type="match status" value="1"/>
</dbReference>
<evidence type="ECO:0000256" key="8">
    <source>
        <dbReference type="RuleBase" id="RU003956"/>
    </source>
</evidence>
<reference evidence="9" key="1">
    <citation type="journal article" date="2019" name="Emerg. Microbes Infect.">
        <title>Comprehensive subspecies identification of 175 nontuberculous mycobacteria species based on 7547 genomic profiles.</title>
        <authorList>
            <person name="Matsumoto Y."/>
            <person name="Kinjo T."/>
            <person name="Motooka D."/>
            <person name="Nabeya D."/>
            <person name="Jung N."/>
            <person name="Uechi K."/>
            <person name="Horii T."/>
            <person name="Iida T."/>
            <person name="Fujita J."/>
            <person name="Nakamura S."/>
        </authorList>
    </citation>
    <scope>NUCLEOTIDE SEQUENCE [LARGE SCALE GENOMIC DNA]</scope>
    <source>
        <strain evidence="9">JCM 13671</strain>
    </source>
</reference>
<dbReference type="AlphaFoldDB" id="A0A7I7XSD0"/>
<feature type="binding site" evidence="7">
    <location>
        <position position="100"/>
    </location>
    <ligand>
        <name>Zn(2+)</name>
        <dbReference type="ChEBI" id="CHEBI:29105"/>
    </ligand>
</feature>
<evidence type="ECO:0000256" key="1">
    <source>
        <dbReference type="ARBA" id="ARBA00006217"/>
    </source>
</evidence>
<evidence type="ECO:0000256" key="3">
    <source>
        <dbReference type="ARBA" id="ARBA00022833"/>
    </source>
</evidence>
<name>A0A7I7XSD0_9MYCO</name>
<dbReference type="PANTHER" id="PTHR11002">
    <property type="entry name" value="CARBONIC ANHYDRASE"/>
    <property type="match status" value="1"/>
</dbReference>
<organism evidence="9 10">
    <name type="scientific">Mycolicibacterium confluentis</name>
    <dbReference type="NCBI Taxonomy" id="28047"/>
    <lineage>
        <taxon>Bacteria</taxon>
        <taxon>Bacillati</taxon>
        <taxon>Actinomycetota</taxon>
        <taxon>Actinomycetes</taxon>
        <taxon>Mycobacteriales</taxon>
        <taxon>Mycobacteriaceae</taxon>
        <taxon>Mycolicibacterium</taxon>
    </lineage>
</organism>
<gene>
    <name evidence="9" type="ORF">MCNF_06690</name>
</gene>
<protein>
    <recommendedName>
        <fullName evidence="2 8">Carbonic anhydrase</fullName>
        <ecNumber evidence="2 8">4.2.1.1</ecNumber>
    </recommendedName>
    <alternativeName>
        <fullName evidence="8">Carbonate dehydratase</fullName>
    </alternativeName>
</protein>
<dbReference type="SUPFAM" id="SSF53056">
    <property type="entry name" value="beta-carbonic anhydrase, cab"/>
    <property type="match status" value="1"/>
</dbReference>
<evidence type="ECO:0000256" key="7">
    <source>
        <dbReference type="PIRSR" id="PIRSR601765-1"/>
    </source>
</evidence>
<feature type="binding site" evidence="7">
    <location>
        <position position="102"/>
    </location>
    <ligand>
        <name>Zn(2+)</name>
        <dbReference type="ChEBI" id="CHEBI:29105"/>
    </ligand>
</feature>
<dbReference type="InterPro" id="IPR036874">
    <property type="entry name" value="Carbonic_anhydrase_sf"/>
</dbReference>
<dbReference type="Gene3D" id="3.40.1050.10">
    <property type="entry name" value="Carbonic anhydrase"/>
    <property type="match status" value="1"/>
</dbReference>
<dbReference type="GO" id="GO:0004089">
    <property type="term" value="F:carbonate dehydratase activity"/>
    <property type="evidence" value="ECO:0007669"/>
    <property type="project" value="UniProtKB-UniRule"/>
</dbReference>
<dbReference type="Pfam" id="PF00484">
    <property type="entry name" value="Pro_CA"/>
    <property type="match status" value="1"/>
</dbReference>
<dbReference type="PANTHER" id="PTHR11002:SF79">
    <property type="entry name" value="CARBONIC ANHYDRASE 2"/>
    <property type="match status" value="1"/>
</dbReference>
<comment type="cofactor">
    <cofactor evidence="7">
        <name>Zn(2+)</name>
        <dbReference type="ChEBI" id="CHEBI:29105"/>
    </cofactor>
    <text evidence="7">Binds 1 zinc ion per subunit.</text>
</comment>
<dbReference type="EC" id="4.2.1.1" evidence="2 8"/>